<dbReference type="Proteomes" id="UP000029665">
    <property type="component" value="Unassembled WGS sequence"/>
</dbReference>
<sequence length="113" mass="12562">MPSSSTAQYEQAALRVTMHDTHALAYPDGAPPVWRGSLSPPRATRNRERPAPIPNTWRVGQGSVASVPYITQMGPGTTTAELTADLRIMDAVSDIRRWHTEKHWRTLRPDEGC</sequence>
<comment type="caution">
    <text evidence="2">The sequence shown here is derived from an EMBL/GenBank/DDBJ whole genome shotgun (WGS) entry which is preliminary data.</text>
</comment>
<evidence type="ECO:0000313" key="3">
    <source>
        <dbReference type="Proteomes" id="UP000029665"/>
    </source>
</evidence>
<reference evidence="2" key="1">
    <citation type="submission" date="2014-01" db="EMBL/GenBank/DDBJ databases">
        <title>The genome of the white-rot fungus Pycnoporus cinnabarinus: a basidiomycete model with a versatile arsenal for lignocellulosic biomass breakdown.</title>
        <authorList>
            <person name="Levasseur A."/>
            <person name="Lomascolo A."/>
            <person name="Ruiz-Duenas F.J."/>
            <person name="Uzan E."/>
            <person name="Piumi F."/>
            <person name="Kues U."/>
            <person name="Ram A.F.J."/>
            <person name="Murat C."/>
            <person name="Haon M."/>
            <person name="Benoit I."/>
            <person name="Arfi Y."/>
            <person name="Chevret D."/>
            <person name="Drula E."/>
            <person name="Kwon M.J."/>
            <person name="Gouret P."/>
            <person name="Lesage-Meessen L."/>
            <person name="Lombard V."/>
            <person name="Mariette J."/>
            <person name="Noirot C."/>
            <person name="Park J."/>
            <person name="Patyshakuliyeva A."/>
            <person name="Wieneger R.A.B."/>
            <person name="Wosten H.A.B."/>
            <person name="Martin F."/>
            <person name="Coutinho P.M."/>
            <person name="de Vries R."/>
            <person name="Martinez A.T."/>
            <person name="Klopp C."/>
            <person name="Pontarotti P."/>
            <person name="Henrissat B."/>
            <person name="Record E."/>
        </authorList>
    </citation>
    <scope>NUCLEOTIDE SEQUENCE [LARGE SCALE GENOMIC DNA]</scope>
    <source>
        <strain evidence="2">BRFM137</strain>
    </source>
</reference>
<organism evidence="2 3">
    <name type="scientific">Pycnoporus cinnabarinus</name>
    <name type="common">Cinnabar-red polypore</name>
    <name type="synonym">Trametes cinnabarina</name>
    <dbReference type="NCBI Taxonomy" id="5643"/>
    <lineage>
        <taxon>Eukaryota</taxon>
        <taxon>Fungi</taxon>
        <taxon>Dikarya</taxon>
        <taxon>Basidiomycota</taxon>
        <taxon>Agaricomycotina</taxon>
        <taxon>Agaricomycetes</taxon>
        <taxon>Polyporales</taxon>
        <taxon>Polyporaceae</taxon>
        <taxon>Trametes</taxon>
    </lineage>
</organism>
<evidence type="ECO:0000313" key="2">
    <source>
        <dbReference type="EMBL" id="CDO75891.1"/>
    </source>
</evidence>
<evidence type="ECO:0000256" key="1">
    <source>
        <dbReference type="SAM" id="MobiDB-lite"/>
    </source>
</evidence>
<name>A0A060SP21_PYCCI</name>
<dbReference type="EMBL" id="CCBP010000306">
    <property type="protein sequence ID" value="CDO75891.1"/>
    <property type="molecule type" value="Genomic_DNA"/>
</dbReference>
<proteinExistence type="predicted"/>
<keyword evidence="3" id="KW-1185">Reference proteome</keyword>
<protein>
    <submittedName>
        <fullName evidence="2">Uncharacterized protein</fullName>
    </submittedName>
</protein>
<dbReference type="HOGENOM" id="CLU_2134825_0_0_1"/>
<feature type="region of interest" description="Disordered" evidence="1">
    <location>
        <begin position="25"/>
        <end position="59"/>
    </location>
</feature>
<gene>
    <name evidence="2" type="ORF">BN946_scf184533.g6</name>
</gene>
<accession>A0A060SP21</accession>
<dbReference type="AlphaFoldDB" id="A0A060SP21"/>